<organism evidence="2 3">
    <name type="scientific">Candidatus Thermofonsia Clade 3 bacterium</name>
    <dbReference type="NCBI Taxonomy" id="2364212"/>
    <lineage>
        <taxon>Bacteria</taxon>
        <taxon>Bacillati</taxon>
        <taxon>Chloroflexota</taxon>
        <taxon>Candidatus Thermofontia</taxon>
        <taxon>Candidatus Thermofonsia Clade 3</taxon>
    </lineage>
</organism>
<feature type="non-terminal residue" evidence="2">
    <location>
        <position position="106"/>
    </location>
</feature>
<sequence>IAPLRFEAPLAAVQTAVKNGDHLFERMIRELLLNNPHRTRVTLRPDPEHAARLAAAEQARIDAFAATLDDARRAALVAETQALVEWQQTPDPPEALATIPTLRLSD</sequence>
<gene>
    <name evidence="2" type="ORF">CUN48_19485</name>
</gene>
<evidence type="ECO:0000313" key="2">
    <source>
        <dbReference type="EMBL" id="PJF45320.1"/>
    </source>
</evidence>
<dbReference type="GO" id="GO:0004222">
    <property type="term" value="F:metalloendopeptidase activity"/>
    <property type="evidence" value="ECO:0007669"/>
    <property type="project" value="TreeGrafter"/>
</dbReference>
<accession>A0A2M8Q699</accession>
<dbReference type="Gene3D" id="3.30.830.10">
    <property type="entry name" value="Metalloenzyme, LuxS/M16 peptidase-like"/>
    <property type="match status" value="2"/>
</dbReference>
<feature type="non-terminal residue" evidence="2">
    <location>
        <position position="1"/>
    </location>
</feature>
<comment type="caution">
    <text evidence="2">The sequence shown here is derived from an EMBL/GenBank/DDBJ whole genome shotgun (WGS) entry which is preliminary data.</text>
</comment>
<dbReference type="GO" id="GO:0016485">
    <property type="term" value="P:protein processing"/>
    <property type="evidence" value="ECO:0007669"/>
    <property type="project" value="TreeGrafter"/>
</dbReference>
<dbReference type="EMBL" id="PGTN01001213">
    <property type="protein sequence ID" value="PJF45320.1"/>
    <property type="molecule type" value="Genomic_DNA"/>
</dbReference>
<dbReference type="InterPro" id="IPR011249">
    <property type="entry name" value="Metalloenz_LuxS/M16"/>
</dbReference>
<dbReference type="PANTHER" id="PTHR43016:SF13">
    <property type="entry name" value="PRESEQUENCE PROTEASE, MITOCHONDRIAL"/>
    <property type="match status" value="1"/>
</dbReference>
<protein>
    <submittedName>
        <fullName evidence="2">Peptidase M16</fullName>
    </submittedName>
</protein>
<dbReference type="GO" id="GO:0046872">
    <property type="term" value="F:metal ion binding"/>
    <property type="evidence" value="ECO:0007669"/>
    <property type="project" value="InterPro"/>
</dbReference>
<reference evidence="2 3" key="1">
    <citation type="submission" date="2017-11" db="EMBL/GenBank/DDBJ databases">
        <title>Evolution of Phototrophy in the Chloroflexi Phylum Driven by Horizontal Gene Transfer.</title>
        <authorList>
            <person name="Ward L.M."/>
            <person name="Hemp J."/>
            <person name="Shih P.M."/>
            <person name="Mcglynn S.E."/>
            <person name="Fischer W."/>
        </authorList>
    </citation>
    <scope>NUCLEOTIDE SEQUENCE [LARGE SCALE GENOMIC DNA]</scope>
    <source>
        <strain evidence="2">JP3_7</strain>
    </source>
</reference>
<proteinExistence type="predicted"/>
<name>A0A2M8Q699_9CHLR</name>
<dbReference type="Pfam" id="PF08367">
    <property type="entry name" value="M16C_assoc"/>
    <property type="match status" value="1"/>
</dbReference>
<evidence type="ECO:0000313" key="3">
    <source>
        <dbReference type="Proteomes" id="UP000230790"/>
    </source>
</evidence>
<dbReference type="InterPro" id="IPR013578">
    <property type="entry name" value="Peptidase_M16C_assoc"/>
</dbReference>
<dbReference type="AlphaFoldDB" id="A0A2M8Q699"/>
<feature type="domain" description="Peptidase M16C associated" evidence="1">
    <location>
        <begin position="43"/>
        <end position="106"/>
    </location>
</feature>
<dbReference type="PANTHER" id="PTHR43016">
    <property type="entry name" value="PRESEQUENCE PROTEASE"/>
    <property type="match status" value="1"/>
</dbReference>
<evidence type="ECO:0000259" key="1">
    <source>
        <dbReference type="Pfam" id="PF08367"/>
    </source>
</evidence>
<dbReference type="SUPFAM" id="SSF63411">
    <property type="entry name" value="LuxS/MPP-like metallohydrolase"/>
    <property type="match status" value="1"/>
</dbReference>
<dbReference type="Proteomes" id="UP000230790">
    <property type="component" value="Unassembled WGS sequence"/>
</dbReference>